<dbReference type="Gene3D" id="2.170.270.10">
    <property type="entry name" value="SET domain"/>
    <property type="match status" value="1"/>
</dbReference>
<name>A0AAW1TFQ4_9CHLO</name>
<dbReference type="InterPro" id="IPR046341">
    <property type="entry name" value="SET_dom_sf"/>
</dbReference>
<evidence type="ECO:0008006" key="4">
    <source>
        <dbReference type="Google" id="ProtNLM"/>
    </source>
</evidence>
<accession>A0AAW1TFQ4</accession>
<feature type="compositionally biased region" description="Polar residues" evidence="1">
    <location>
        <begin position="190"/>
        <end position="212"/>
    </location>
</feature>
<organism evidence="2 3">
    <name type="scientific">Apatococcus fuscideae</name>
    <dbReference type="NCBI Taxonomy" id="2026836"/>
    <lineage>
        <taxon>Eukaryota</taxon>
        <taxon>Viridiplantae</taxon>
        <taxon>Chlorophyta</taxon>
        <taxon>core chlorophytes</taxon>
        <taxon>Trebouxiophyceae</taxon>
        <taxon>Chlorellales</taxon>
        <taxon>Chlorellaceae</taxon>
        <taxon>Apatococcus</taxon>
    </lineage>
</organism>
<sequence length="722" mass="78280">MPCGEEEGAELIDLTIDISEPEDTPLYSPARTVQSSLPTPVRFRADRQKDAPQGTSAPEHKASALSSNTGKSSSSKQPDPKHLKDFDAVVEQSPLGQQHPTSATAPGKPEGPEAPQQLAAKAGTVLPSLSGPTPVRKAKLLKTKKSPQGRLGSPSFTSRPGSTLKQESQQASGDPSVDQNISKLCDQLCPQGSGSSTSEAEAIFSQPSGTPTRFSRMSAAAAPMATAMAAAADSRAAVPGPGEASRDNQPRVSQGQHMAHKRPAGSIVVKLQLKAPRQSHKRLTGDEALLQEQPFAAVDAPRKTRRRSNVTAMPAPEDDDPRWNHECLSYEPHRSARDPWFIRHKGLFGDVGEITRGFQTKELAFEAFQKIAQPRRGGKRKAAPEADEAARPSKRRCPATAEQQGQSHAGHSRSPEERHRCGESKSPSQRHPPASTGGNESARPSPQEIFLDRSCGKWACFLHVGKICFLGYYGSPELATAAWEAAKKDANTAKCVEDMPLSDTTRFCNIITGDAYDLLFQTDDMEQRGVHSDTVKLHLPPAGPLTCFETQASELCSTIQQLMIKSSRFRSARLQQICSIKDLPEGHPAVTTGRKQQRQRERGVFATKALPKFHLVEEYSGMLMTGTEIDSHNSHASRDGIAGFYSDKCLPFEYFNVDGGTELVVNAFEDGSGMQLINDFREIAAEKNVFTVEASHTKNGILMLHHLVVTSKPIAAGEELLL</sequence>
<feature type="compositionally biased region" description="Low complexity" evidence="1">
    <location>
        <begin position="213"/>
        <end position="237"/>
    </location>
</feature>
<feature type="compositionally biased region" description="Basic and acidic residues" evidence="1">
    <location>
        <begin position="382"/>
        <end position="391"/>
    </location>
</feature>
<evidence type="ECO:0000256" key="1">
    <source>
        <dbReference type="SAM" id="MobiDB-lite"/>
    </source>
</evidence>
<proteinExistence type="predicted"/>
<comment type="caution">
    <text evidence="2">The sequence shown here is derived from an EMBL/GenBank/DDBJ whole genome shotgun (WGS) entry which is preliminary data.</text>
</comment>
<protein>
    <recommendedName>
        <fullName evidence="4">AP2/ERF domain-containing protein</fullName>
    </recommendedName>
</protein>
<evidence type="ECO:0000313" key="2">
    <source>
        <dbReference type="EMBL" id="KAK9867861.1"/>
    </source>
</evidence>
<dbReference type="SUPFAM" id="SSF82199">
    <property type="entry name" value="SET domain"/>
    <property type="match status" value="1"/>
</dbReference>
<feature type="compositionally biased region" description="Basic and acidic residues" evidence="1">
    <location>
        <begin position="78"/>
        <end position="87"/>
    </location>
</feature>
<feature type="region of interest" description="Disordered" evidence="1">
    <location>
        <begin position="373"/>
        <end position="445"/>
    </location>
</feature>
<feature type="compositionally biased region" description="Low complexity" evidence="1">
    <location>
        <begin position="63"/>
        <end position="75"/>
    </location>
</feature>
<dbReference type="EMBL" id="JALJOV010000059">
    <property type="protein sequence ID" value="KAK9867861.1"/>
    <property type="molecule type" value="Genomic_DNA"/>
</dbReference>
<feature type="compositionally biased region" description="Polar residues" evidence="1">
    <location>
        <begin position="154"/>
        <end position="182"/>
    </location>
</feature>
<feature type="compositionally biased region" description="Basic residues" evidence="1">
    <location>
        <begin position="136"/>
        <end position="147"/>
    </location>
</feature>
<feature type="compositionally biased region" description="Polar residues" evidence="1">
    <location>
        <begin position="94"/>
        <end position="104"/>
    </location>
</feature>
<keyword evidence="3" id="KW-1185">Reference proteome</keyword>
<evidence type="ECO:0000313" key="3">
    <source>
        <dbReference type="Proteomes" id="UP001485043"/>
    </source>
</evidence>
<dbReference type="AlphaFoldDB" id="A0AAW1TFQ4"/>
<gene>
    <name evidence="2" type="ORF">WJX84_010328</name>
</gene>
<dbReference type="Proteomes" id="UP001485043">
    <property type="component" value="Unassembled WGS sequence"/>
</dbReference>
<feature type="compositionally biased region" description="Basic and acidic residues" evidence="1">
    <location>
        <begin position="413"/>
        <end position="423"/>
    </location>
</feature>
<feature type="region of interest" description="Disordered" evidence="1">
    <location>
        <begin position="300"/>
        <end position="320"/>
    </location>
</feature>
<feature type="region of interest" description="Disordered" evidence="1">
    <location>
        <begin position="15"/>
        <end position="267"/>
    </location>
</feature>
<reference evidence="2 3" key="1">
    <citation type="journal article" date="2024" name="Nat. Commun.">
        <title>Phylogenomics reveals the evolutionary origins of lichenization in chlorophyte algae.</title>
        <authorList>
            <person name="Puginier C."/>
            <person name="Libourel C."/>
            <person name="Otte J."/>
            <person name="Skaloud P."/>
            <person name="Haon M."/>
            <person name="Grisel S."/>
            <person name="Petersen M."/>
            <person name="Berrin J.G."/>
            <person name="Delaux P.M."/>
            <person name="Dal Grande F."/>
            <person name="Keller J."/>
        </authorList>
    </citation>
    <scope>NUCLEOTIDE SEQUENCE [LARGE SCALE GENOMIC DNA]</scope>
    <source>
        <strain evidence="2 3">SAG 2523</strain>
    </source>
</reference>